<dbReference type="EMBL" id="DRHL01000077">
    <property type="protein sequence ID" value="HEB13623.1"/>
    <property type="molecule type" value="Genomic_DNA"/>
</dbReference>
<dbReference type="Proteomes" id="UP000885695">
    <property type="component" value="Unassembled WGS sequence"/>
</dbReference>
<keyword evidence="1" id="KW-0175">Coiled coil</keyword>
<evidence type="ECO:0000256" key="1">
    <source>
        <dbReference type="SAM" id="Coils"/>
    </source>
</evidence>
<gene>
    <name evidence="2" type="ORF">ENI13_01435</name>
</gene>
<name>A0A7C1NMI1_UNCC3</name>
<organism evidence="2">
    <name type="scientific">candidate division CPR3 bacterium</name>
    <dbReference type="NCBI Taxonomy" id="2268181"/>
    <lineage>
        <taxon>Bacteria</taxon>
        <taxon>Bacteria division CPR3</taxon>
    </lineage>
</organism>
<protein>
    <submittedName>
        <fullName evidence="2">Uncharacterized protein</fullName>
    </submittedName>
</protein>
<accession>A0A7C1NMI1</accession>
<evidence type="ECO:0000313" key="2">
    <source>
        <dbReference type="EMBL" id="HEB13623.1"/>
    </source>
</evidence>
<proteinExistence type="predicted"/>
<comment type="caution">
    <text evidence="2">The sequence shown here is derived from an EMBL/GenBank/DDBJ whole genome shotgun (WGS) entry which is preliminary data.</text>
</comment>
<sequence>MELIDRQIKAVEETLEQVIKEYREKKEYHNWDYDDCPICQATSGGIKGCLKECSLWGSCIDLAKHEGYDVKAYPLIPPQDIAGLLKSLLVSLTEMKGDKK</sequence>
<dbReference type="AlphaFoldDB" id="A0A7C1NMI1"/>
<reference evidence="2" key="1">
    <citation type="journal article" date="2020" name="mSystems">
        <title>Genome- and Community-Level Interaction Insights into Carbon Utilization and Element Cycling Functions of Hydrothermarchaeota in Hydrothermal Sediment.</title>
        <authorList>
            <person name="Zhou Z."/>
            <person name="Liu Y."/>
            <person name="Xu W."/>
            <person name="Pan J."/>
            <person name="Luo Z.H."/>
            <person name="Li M."/>
        </authorList>
    </citation>
    <scope>NUCLEOTIDE SEQUENCE [LARGE SCALE GENOMIC DNA]</scope>
    <source>
        <strain evidence="2">HyVt-369</strain>
    </source>
</reference>
<feature type="coiled-coil region" evidence="1">
    <location>
        <begin position="1"/>
        <end position="28"/>
    </location>
</feature>